<accession>A0ACC0FNG4</accession>
<name>A0ACC0FNG4_9ERIC</name>
<evidence type="ECO:0000313" key="2">
    <source>
        <dbReference type="Proteomes" id="UP001060215"/>
    </source>
</evidence>
<gene>
    <name evidence="1" type="ORF">LOK49_LG13G00888</name>
</gene>
<sequence length="366" mass="41011">MGDSTDMRKKILQELLFYAASAALSCLVLFAGLRHLDNTNRDASKKALEQKRQLSKRLGRPLIHTTPYEDVIACDVVNPDHIDVEFDSIGGLENIKQSLFELVILPLRRPQLFAYGKLLGPQKGVLLYGPPGTGKTMLAKAIAKESGAVFINVRVSNLMSKWFGDAQKLVSAVFTLANKLQPAIIFIDEVDSFLGQRRATDNEVLTNMKTEFMALWDGFTTDQNARVMVLAATNRPADLDEAILRRLPQVFEIGKPDLGDREKILKVILKGERLDDNIHFNHIASLCEGHTGSDLLELCKQAAYFPLRDFLQEEKSGKQPLEPRPLSQLDLEKAFATSRKTKFSMSEHSRLSYWSSPSGQDDYQDS</sequence>
<protein>
    <submittedName>
        <fullName evidence="1">ATPase family AAA domain-containing protein 1-A</fullName>
    </submittedName>
</protein>
<keyword evidence="2" id="KW-1185">Reference proteome</keyword>
<dbReference type="EMBL" id="CM045771">
    <property type="protein sequence ID" value="KAI7989560.1"/>
    <property type="molecule type" value="Genomic_DNA"/>
</dbReference>
<proteinExistence type="predicted"/>
<comment type="caution">
    <text evidence="1">The sequence shown here is derived from an EMBL/GenBank/DDBJ whole genome shotgun (WGS) entry which is preliminary data.</text>
</comment>
<reference evidence="1 2" key="1">
    <citation type="journal article" date="2022" name="Plant J.">
        <title>Chromosome-level genome of Camellia lanceoleosa provides a valuable resource for understanding genome evolution and self-incompatibility.</title>
        <authorList>
            <person name="Gong W."/>
            <person name="Xiao S."/>
            <person name="Wang L."/>
            <person name="Liao Z."/>
            <person name="Chang Y."/>
            <person name="Mo W."/>
            <person name="Hu G."/>
            <person name="Li W."/>
            <person name="Zhao G."/>
            <person name="Zhu H."/>
            <person name="Hu X."/>
            <person name="Ji K."/>
            <person name="Xiang X."/>
            <person name="Song Q."/>
            <person name="Yuan D."/>
            <person name="Jin S."/>
            <person name="Zhang L."/>
        </authorList>
    </citation>
    <scope>NUCLEOTIDE SEQUENCE [LARGE SCALE GENOMIC DNA]</scope>
    <source>
        <strain evidence="1">SQ_2022a</strain>
    </source>
</reference>
<dbReference type="Proteomes" id="UP001060215">
    <property type="component" value="Chromosome 14"/>
</dbReference>
<organism evidence="1 2">
    <name type="scientific">Camellia lanceoleosa</name>
    <dbReference type="NCBI Taxonomy" id="1840588"/>
    <lineage>
        <taxon>Eukaryota</taxon>
        <taxon>Viridiplantae</taxon>
        <taxon>Streptophyta</taxon>
        <taxon>Embryophyta</taxon>
        <taxon>Tracheophyta</taxon>
        <taxon>Spermatophyta</taxon>
        <taxon>Magnoliopsida</taxon>
        <taxon>eudicotyledons</taxon>
        <taxon>Gunneridae</taxon>
        <taxon>Pentapetalae</taxon>
        <taxon>asterids</taxon>
        <taxon>Ericales</taxon>
        <taxon>Theaceae</taxon>
        <taxon>Camellia</taxon>
    </lineage>
</organism>
<evidence type="ECO:0000313" key="1">
    <source>
        <dbReference type="EMBL" id="KAI7989560.1"/>
    </source>
</evidence>